<dbReference type="Pfam" id="PF00990">
    <property type="entry name" value="GGDEF"/>
    <property type="match status" value="1"/>
</dbReference>
<dbReference type="SUPFAM" id="SSF55073">
    <property type="entry name" value="Nucleotide cyclase"/>
    <property type="match status" value="1"/>
</dbReference>
<dbReference type="EMBL" id="JAUOZS010000001">
    <property type="protein sequence ID" value="MDT8901611.1"/>
    <property type="molecule type" value="Genomic_DNA"/>
</dbReference>
<dbReference type="NCBIfam" id="TIGR00254">
    <property type="entry name" value="GGDEF"/>
    <property type="match status" value="1"/>
</dbReference>
<dbReference type="PROSITE" id="PS50887">
    <property type="entry name" value="GGDEF"/>
    <property type="match status" value="1"/>
</dbReference>
<feature type="transmembrane region" description="Helical" evidence="1">
    <location>
        <begin position="122"/>
        <end position="141"/>
    </location>
</feature>
<feature type="transmembrane region" description="Helical" evidence="1">
    <location>
        <begin position="171"/>
        <end position="189"/>
    </location>
</feature>
<dbReference type="InterPro" id="IPR029787">
    <property type="entry name" value="Nucleotide_cyclase"/>
</dbReference>
<name>A0ABU3P0K1_9FIRM</name>
<proteinExistence type="predicted"/>
<keyword evidence="3" id="KW-0808">Transferase</keyword>
<protein>
    <submittedName>
        <fullName evidence="3">GGDEF domain-containing protein</fullName>
        <ecNumber evidence="3">2.7.7.65</ecNumber>
    </submittedName>
</protein>
<dbReference type="InterPro" id="IPR050469">
    <property type="entry name" value="Diguanylate_Cyclase"/>
</dbReference>
<gene>
    <name evidence="3" type="ORF">Q4T40_10190</name>
</gene>
<evidence type="ECO:0000313" key="3">
    <source>
        <dbReference type="EMBL" id="MDT8901611.1"/>
    </source>
</evidence>
<feature type="transmembrane region" description="Helical" evidence="1">
    <location>
        <begin position="147"/>
        <end position="164"/>
    </location>
</feature>
<keyword evidence="4" id="KW-1185">Reference proteome</keyword>
<keyword evidence="3" id="KW-0548">Nucleotidyltransferase</keyword>
<keyword evidence="1" id="KW-0472">Membrane</keyword>
<feature type="domain" description="GGDEF" evidence="2">
    <location>
        <begin position="274"/>
        <end position="407"/>
    </location>
</feature>
<dbReference type="Gene3D" id="3.30.70.270">
    <property type="match status" value="1"/>
</dbReference>
<dbReference type="PANTHER" id="PTHR45138">
    <property type="entry name" value="REGULATORY COMPONENTS OF SENSORY TRANSDUCTION SYSTEM"/>
    <property type="match status" value="1"/>
</dbReference>
<dbReference type="InterPro" id="IPR000160">
    <property type="entry name" value="GGDEF_dom"/>
</dbReference>
<accession>A0ABU3P0K1</accession>
<comment type="caution">
    <text evidence="3">The sequence shown here is derived from an EMBL/GenBank/DDBJ whole genome shotgun (WGS) entry which is preliminary data.</text>
</comment>
<evidence type="ECO:0000313" key="4">
    <source>
        <dbReference type="Proteomes" id="UP001254848"/>
    </source>
</evidence>
<dbReference type="InterPro" id="IPR043128">
    <property type="entry name" value="Rev_trsase/Diguanyl_cyclase"/>
</dbReference>
<sequence>MPVKGNMPVEGEKILLLLTPGDDCKLLALARKIENRLEPRLDERLERAYRTRYLHSDALIAKLLAAFWVAINLFFVYVDFLVLDGGPLLPQSLAVRGILLVAITAYVVRLGRSVSPAQYDRLTFLMWLVAAACILFLQAFLRPPTYINYYTVDILLIMSIYVVVPGTFWNRVIPALLYTAGHFAIFFLIKIVDQPAIVLIFVASFLIVNIIGLYFSARYYTSRRREYLGRHQDAVTRDKLAELATRDELTGALNRRGFFRRAEEEFAVRALDDSPLSLFVIDIDHFKAINDTFGHHAGDDALKTFSAHILDIIRERDSFGRTGGEEFALLLPRTDGEKAVTIAERLRGQCGRLFEQSTPPAPAFTVSIGVAQAQPGDKTVYDLYRRADKALYQAKNGGRNQVSFSAGQ</sequence>
<dbReference type="CDD" id="cd01949">
    <property type="entry name" value="GGDEF"/>
    <property type="match status" value="1"/>
</dbReference>
<feature type="transmembrane region" description="Helical" evidence="1">
    <location>
        <begin position="93"/>
        <end position="110"/>
    </location>
</feature>
<dbReference type="Proteomes" id="UP001254848">
    <property type="component" value="Unassembled WGS sequence"/>
</dbReference>
<organism evidence="3 4">
    <name type="scientific">Anaeroselena agilis</name>
    <dbReference type="NCBI Taxonomy" id="3063788"/>
    <lineage>
        <taxon>Bacteria</taxon>
        <taxon>Bacillati</taxon>
        <taxon>Bacillota</taxon>
        <taxon>Negativicutes</taxon>
        <taxon>Acetonemataceae</taxon>
        <taxon>Anaeroselena</taxon>
    </lineage>
</organism>
<keyword evidence="1" id="KW-1133">Transmembrane helix</keyword>
<dbReference type="GO" id="GO:0052621">
    <property type="term" value="F:diguanylate cyclase activity"/>
    <property type="evidence" value="ECO:0007669"/>
    <property type="project" value="UniProtKB-EC"/>
</dbReference>
<feature type="transmembrane region" description="Helical" evidence="1">
    <location>
        <begin position="195"/>
        <end position="215"/>
    </location>
</feature>
<dbReference type="EC" id="2.7.7.65" evidence="3"/>
<keyword evidence="1" id="KW-0812">Transmembrane</keyword>
<reference evidence="3 4" key="1">
    <citation type="submission" date="2023-07" db="EMBL/GenBank/DDBJ databases">
        <title>The novel representative of Negativicutes class, Anaeroselena agilis gen. nov. sp. nov.</title>
        <authorList>
            <person name="Prokofeva M.I."/>
            <person name="Elcheninov A.G."/>
            <person name="Klyukina A."/>
            <person name="Kublanov I.V."/>
            <person name="Frolov E.N."/>
            <person name="Podosokorskaya O.A."/>
        </authorList>
    </citation>
    <scope>NUCLEOTIDE SEQUENCE [LARGE SCALE GENOMIC DNA]</scope>
    <source>
        <strain evidence="3 4">4137-cl</strain>
    </source>
</reference>
<dbReference type="SMART" id="SM00267">
    <property type="entry name" value="GGDEF"/>
    <property type="match status" value="1"/>
</dbReference>
<dbReference type="PANTHER" id="PTHR45138:SF9">
    <property type="entry name" value="DIGUANYLATE CYCLASE DGCM-RELATED"/>
    <property type="match status" value="1"/>
</dbReference>
<evidence type="ECO:0000256" key="1">
    <source>
        <dbReference type="SAM" id="Phobius"/>
    </source>
</evidence>
<dbReference type="RefSeq" id="WP_413780117.1">
    <property type="nucleotide sequence ID" value="NZ_JAUOZS010000001.1"/>
</dbReference>
<evidence type="ECO:0000259" key="2">
    <source>
        <dbReference type="PROSITE" id="PS50887"/>
    </source>
</evidence>
<feature type="transmembrane region" description="Helical" evidence="1">
    <location>
        <begin position="59"/>
        <end position="78"/>
    </location>
</feature>